<comment type="caution">
    <text evidence="5">The sequence shown here is derived from an EMBL/GenBank/DDBJ whole genome shotgun (WGS) entry which is preliminary data.</text>
</comment>
<accession>A0A9P6PXF5</accession>
<evidence type="ECO:0000313" key="6">
    <source>
        <dbReference type="Proteomes" id="UP000726737"/>
    </source>
</evidence>
<protein>
    <recommendedName>
        <fullName evidence="4">RRM domain-containing protein</fullName>
    </recommendedName>
</protein>
<feature type="region of interest" description="Disordered" evidence="3">
    <location>
        <begin position="633"/>
        <end position="713"/>
    </location>
</feature>
<feature type="region of interest" description="Disordered" evidence="3">
    <location>
        <begin position="1"/>
        <end position="20"/>
    </location>
</feature>
<keyword evidence="6" id="KW-1185">Reference proteome</keyword>
<dbReference type="Pfam" id="PF00076">
    <property type="entry name" value="RRM_1"/>
    <property type="match status" value="2"/>
</dbReference>
<keyword evidence="1 2" id="KW-0694">RNA-binding</keyword>
<dbReference type="InterPro" id="IPR012677">
    <property type="entry name" value="Nucleotide-bd_a/b_plait_sf"/>
</dbReference>
<dbReference type="GO" id="GO:0003729">
    <property type="term" value="F:mRNA binding"/>
    <property type="evidence" value="ECO:0007669"/>
    <property type="project" value="TreeGrafter"/>
</dbReference>
<feature type="region of interest" description="Disordered" evidence="3">
    <location>
        <begin position="109"/>
        <end position="153"/>
    </location>
</feature>
<dbReference type="AlphaFoldDB" id="A0A9P6PXF5"/>
<feature type="region of interest" description="Disordered" evidence="3">
    <location>
        <begin position="48"/>
        <end position="89"/>
    </location>
</feature>
<dbReference type="PANTHER" id="PTHR14089">
    <property type="entry name" value="PRE-MRNA-SPLICING FACTOR RBM22"/>
    <property type="match status" value="1"/>
</dbReference>
<evidence type="ECO:0000256" key="2">
    <source>
        <dbReference type="PROSITE-ProRule" id="PRU00176"/>
    </source>
</evidence>
<feature type="compositionally biased region" description="Polar residues" evidence="3">
    <location>
        <begin position="130"/>
        <end position="151"/>
    </location>
</feature>
<feature type="compositionally biased region" description="Basic and acidic residues" evidence="3">
    <location>
        <begin position="654"/>
        <end position="666"/>
    </location>
</feature>
<sequence length="713" mass="76996">MKRCCDTQDQDSSDNKKSCLKPIGNVTIDHEHISLGRSNSTEVIIENSGAGKQESSTNDNIKVMCKNHGTSNQDSSTDDNSKSDSASTQAVNTALDVALSVRSSEIGHGTATSLSASNTEVKGNDKGIANQDNSADNNSKSDRNNSTNVNFKNDPVQAVDGILNVSNPKEGAYNDWYNWYATYGYNLYYYQQYASYYDASFGATPYHIPPPQGNIPKVGGGNTTAGASADTSTGTSGYLATNTTKEATKETTKETTKGMAHHASVRTVYIGNLPDDVKVHEVLDFITTGNVEQAKLIPQKNCAFITFVDAKAAVVFHRKAIEKKLSLRDKELKLGWGKSTSTPSHIQEAIESGATRCIFIGSVDASITEEQLAQDFSGFGTVDRIKIHRKKSIAFVHLASIACAVKAVATLSLDSRYCNRKVKYARDPCAKFADFEVHMARRQLALSTDGKEGASGGISLDILTAEGRRCVYLGGIWEETTCEDLCSAIRGGMLSKIEYHRSKKYAFVTFVDPDAAKRFLDRATDPGLKVKGRLLKVNWGKDVLNLPVDVIQALRFGATRNVYVGGIEGVADEQKLKSDFEEYGEIEKINVIKEKNCGFINFTNVLSAAKAVKGIESRPEYAEVKVGYGRDRCGNLQQHNDPENVVSRSNGTAKSEDAKKSTDTGKSKGATKTPANSTVTAVNAGTTTTATAGPPSISDHAVDSDDDDMDLGP</sequence>
<evidence type="ECO:0000256" key="1">
    <source>
        <dbReference type="ARBA" id="ARBA00022884"/>
    </source>
</evidence>
<organism evidence="5 6">
    <name type="scientific">Mortierella polycephala</name>
    <dbReference type="NCBI Taxonomy" id="41804"/>
    <lineage>
        <taxon>Eukaryota</taxon>
        <taxon>Fungi</taxon>
        <taxon>Fungi incertae sedis</taxon>
        <taxon>Mucoromycota</taxon>
        <taxon>Mortierellomycotina</taxon>
        <taxon>Mortierellomycetes</taxon>
        <taxon>Mortierellales</taxon>
        <taxon>Mortierellaceae</taxon>
        <taxon>Mortierella</taxon>
    </lineage>
</organism>
<dbReference type="InterPro" id="IPR035979">
    <property type="entry name" value="RBD_domain_sf"/>
</dbReference>
<dbReference type="Proteomes" id="UP000726737">
    <property type="component" value="Unassembled WGS sequence"/>
</dbReference>
<gene>
    <name evidence="5" type="ORF">BG011_004918</name>
</gene>
<feature type="domain" description="RRM" evidence="4">
    <location>
        <begin position="469"/>
        <end position="542"/>
    </location>
</feature>
<evidence type="ECO:0000259" key="4">
    <source>
        <dbReference type="PROSITE" id="PS50102"/>
    </source>
</evidence>
<feature type="domain" description="RRM" evidence="4">
    <location>
        <begin position="266"/>
        <end position="339"/>
    </location>
</feature>
<dbReference type="SMART" id="SM00360">
    <property type="entry name" value="RRM"/>
    <property type="match status" value="4"/>
</dbReference>
<name>A0A9P6PXF5_9FUNG</name>
<feature type="compositionally biased region" description="Low complexity" evidence="3">
    <location>
        <begin position="675"/>
        <end position="699"/>
    </location>
</feature>
<dbReference type="OrthoDB" id="6407164at2759"/>
<dbReference type="PANTHER" id="PTHR14089:SF8">
    <property type="entry name" value="RNA-BINDING PROTEIN MRN1"/>
    <property type="match status" value="1"/>
</dbReference>
<dbReference type="SUPFAM" id="SSF54928">
    <property type="entry name" value="RNA-binding domain, RBD"/>
    <property type="match status" value="2"/>
</dbReference>
<dbReference type="InterPro" id="IPR000504">
    <property type="entry name" value="RRM_dom"/>
</dbReference>
<feature type="compositionally biased region" description="Polar residues" evidence="3">
    <location>
        <begin position="110"/>
        <end position="121"/>
    </location>
</feature>
<dbReference type="GO" id="GO:0010494">
    <property type="term" value="C:cytoplasmic stress granule"/>
    <property type="evidence" value="ECO:0007669"/>
    <property type="project" value="TreeGrafter"/>
</dbReference>
<feature type="domain" description="RRM" evidence="4">
    <location>
        <begin position="356"/>
        <end position="427"/>
    </location>
</feature>
<dbReference type="PROSITE" id="PS50102">
    <property type="entry name" value="RRM"/>
    <property type="match status" value="4"/>
</dbReference>
<feature type="compositionally biased region" description="Acidic residues" evidence="3">
    <location>
        <begin position="704"/>
        <end position="713"/>
    </location>
</feature>
<proteinExistence type="predicted"/>
<evidence type="ECO:0000313" key="5">
    <source>
        <dbReference type="EMBL" id="KAG0255825.1"/>
    </source>
</evidence>
<dbReference type="EMBL" id="JAAAJA010000330">
    <property type="protein sequence ID" value="KAG0255825.1"/>
    <property type="molecule type" value="Genomic_DNA"/>
</dbReference>
<reference evidence="5" key="1">
    <citation type="journal article" date="2020" name="Fungal Divers.">
        <title>Resolving the Mortierellaceae phylogeny through synthesis of multi-gene phylogenetics and phylogenomics.</title>
        <authorList>
            <person name="Vandepol N."/>
            <person name="Liber J."/>
            <person name="Desiro A."/>
            <person name="Na H."/>
            <person name="Kennedy M."/>
            <person name="Barry K."/>
            <person name="Grigoriev I.V."/>
            <person name="Miller A.N."/>
            <person name="O'Donnell K."/>
            <person name="Stajich J.E."/>
            <person name="Bonito G."/>
        </authorList>
    </citation>
    <scope>NUCLEOTIDE SEQUENCE</scope>
    <source>
        <strain evidence="5">KOD948</strain>
    </source>
</reference>
<dbReference type="GO" id="GO:0000398">
    <property type="term" value="P:mRNA splicing, via spliceosome"/>
    <property type="evidence" value="ECO:0007669"/>
    <property type="project" value="TreeGrafter"/>
</dbReference>
<dbReference type="Gene3D" id="3.30.70.330">
    <property type="match status" value="4"/>
</dbReference>
<feature type="domain" description="RRM" evidence="4">
    <location>
        <begin position="560"/>
        <end position="631"/>
    </location>
</feature>
<dbReference type="InterPro" id="IPR039171">
    <property type="entry name" value="Cwc2/Slt11"/>
</dbReference>
<evidence type="ECO:0000256" key="3">
    <source>
        <dbReference type="SAM" id="MobiDB-lite"/>
    </source>
</evidence>